<evidence type="ECO:0000256" key="2">
    <source>
        <dbReference type="SAM" id="MobiDB-lite"/>
    </source>
</evidence>
<dbReference type="PANTHER" id="PTHR43941">
    <property type="entry name" value="STRUCTURAL MAINTENANCE OF CHROMOSOMES PROTEIN 2"/>
    <property type="match status" value="1"/>
</dbReference>
<evidence type="ECO:0000313" key="4">
    <source>
        <dbReference type="Proteomes" id="UP000815677"/>
    </source>
</evidence>
<gene>
    <name evidence="3" type="ORF">MCHLO_13640</name>
</gene>
<feature type="compositionally biased region" description="Polar residues" evidence="2">
    <location>
        <begin position="398"/>
        <end position="408"/>
    </location>
</feature>
<feature type="compositionally biased region" description="Pro residues" evidence="2">
    <location>
        <begin position="99"/>
        <end position="108"/>
    </location>
</feature>
<evidence type="ECO:0000313" key="3">
    <source>
        <dbReference type="EMBL" id="GAT57059.1"/>
    </source>
</evidence>
<feature type="compositionally biased region" description="Polar residues" evidence="2">
    <location>
        <begin position="48"/>
        <end position="57"/>
    </location>
</feature>
<feature type="compositionally biased region" description="Basic and acidic residues" evidence="2">
    <location>
        <begin position="216"/>
        <end position="246"/>
    </location>
</feature>
<feature type="compositionally biased region" description="Pro residues" evidence="2">
    <location>
        <begin position="65"/>
        <end position="85"/>
    </location>
</feature>
<protein>
    <submittedName>
        <fullName evidence="3">Uncharacterized protein</fullName>
    </submittedName>
</protein>
<reference evidence="3" key="1">
    <citation type="submission" date="2014-09" db="EMBL/GenBank/DDBJ databases">
        <title>Genome sequence of the luminous mushroom Mycena chlorophos for searching fungal bioluminescence genes.</title>
        <authorList>
            <person name="Tanaka Y."/>
            <person name="Kasuga D."/>
            <person name="Oba Y."/>
            <person name="Hase S."/>
            <person name="Sato K."/>
            <person name="Oba Y."/>
            <person name="Sakakibara Y."/>
        </authorList>
    </citation>
    <scope>NUCLEOTIDE SEQUENCE</scope>
</reference>
<feature type="region of interest" description="Disordered" evidence="2">
    <location>
        <begin position="1"/>
        <end position="111"/>
    </location>
</feature>
<keyword evidence="1" id="KW-0175">Coiled coil</keyword>
<feature type="coiled-coil region" evidence="1">
    <location>
        <begin position="503"/>
        <end position="619"/>
    </location>
</feature>
<feature type="compositionally biased region" description="Low complexity" evidence="2">
    <location>
        <begin position="86"/>
        <end position="98"/>
    </location>
</feature>
<feature type="region of interest" description="Disordered" evidence="2">
    <location>
        <begin position="129"/>
        <end position="294"/>
    </location>
</feature>
<proteinExistence type="predicted"/>
<feature type="coiled-coil region" evidence="1">
    <location>
        <begin position="313"/>
        <end position="340"/>
    </location>
</feature>
<feature type="compositionally biased region" description="Low complexity" evidence="2">
    <location>
        <begin position="146"/>
        <end position="182"/>
    </location>
</feature>
<keyword evidence="4" id="KW-1185">Reference proteome</keyword>
<organism evidence="3 4">
    <name type="scientific">Mycena chlorophos</name>
    <name type="common">Agaric fungus</name>
    <name type="synonym">Agaricus chlorophos</name>
    <dbReference type="NCBI Taxonomy" id="658473"/>
    <lineage>
        <taxon>Eukaryota</taxon>
        <taxon>Fungi</taxon>
        <taxon>Dikarya</taxon>
        <taxon>Basidiomycota</taxon>
        <taxon>Agaricomycotina</taxon>
        <taxon>Agaricomycetes</taxon>
        <taxon>Agaricomycetidae</taxon>
        <taxon>Agaricales</taxon>
        <taxon>Marasmiineae</taxon>
        <taxon>Mycenaceae</taxon>
        <taxon>Mycena</taxon>
    </lineage>
</organism>
<dbReference type="EMBL" id="DF849382">
    <property type="protein sequence ID" value="GAT57059.1"/>
    <property type="molecule type" value="Genomic_DNA"/>
</dbReference>
<feature type="compositionally biased region" description="Low complexity" evidence="2">
    <location>
        <begin position="190"/>
        <end position="199"/>
    </location>
</feature>
<feature type="compositionally biased region" description="Low complexity" evidence="2">
    <location>
        <begin position="276"/>
        <end position="292"/>
    </location>
</feature>
<sequence>MKSVESKFGLYSTGTSRCLRYFRPRTMSGAPPPPGNGGNNGLKRPSPTEASPTNGESSAKRPRPSDPNPPLTAPVPARPGPPPLIPIGQIPPVVSGPRRPAPSQPPGPYADSVVVKNYLFATGSLNAQAPTQSASVGGGGPATTIRTAAPSSTAPGTSSSGSRASSSLSPSTTTVGLPPVSTQPALGTQSTSTSAASKPKTTRKPSAPGILPSTKKRNEDEINKLKAEVTRLNEELRRKEREREEPAPPPPRPASAGTIPGEDDGPDDRMAVEPEVPTNSTATSSVSVNAPSGSRVLPSNFDEWVSNDRGREVLRLKEQLGLLEAKMVEQQNAAQEQMQQSQLAVAGLLNTIAQHRDQLAAADADRQARTELEATVADLRTQLQRAQEQAAVPAPAPTSTQDNENAPNQDLVDDLILRTQLLHTENTDLKSTHEALQLENARQGGIVDEVNRLVRAFTFPADINANAPLEFGDDAAQNVGKVLTVLRDALEANERLGQSQVQFEQAQRAVEAERARVVELEGQLRGLRDEQARQAQGPSNGNGNEVAMLRAQIAAMERDSQETMNEVLEGNTELQQQNIQLEDRNKHILETLSVRDQELRDAQAELAKLSGTIWTLQAELERSKSVVGQREQELAAARQQLLSTDANAELERLRNVVSHSDIVLAQERVESTRVRMVISRRESELEDARKDLVQFQARVNEFGVALATKAMEVADLTRKLDASTQASVVGDATVQDLRQQVEALEEEKQRTVGEGQRMALELRNAQAAEEKATAEMRNTEFETIKLADRVKQLEGENYTLAGQARDKSVTLDQLRNDVSSLREDNRLQGAQLQDLRNRPRIPRPSSCSSSCTSMLAGDESYLTHHGPAFAAAPVDEGDVEATVIALQNYYLQWLVHDEQALAHEDAHLPVRLVPQYAWVNLPADGAFPVGQHRYQQPLDPWQVPTPPRLTLAHLTEIFFHHSLTDDVLECNECGINGFGFALPTSTPLERLAEHAERYHRESVDIVLEETQGMTGEEMKKWFLVGETPESIQVN</sequence>
<evidence type="ECO:0000256" key="1">
    <source>
        <dbReference type="SAM" id="Coils"/>
    </source>
</evidence>
<dbReference type="Proteomes" id="UP000815677">
    <property type="component" value="Unassembled WGS sequence"/>
</dbReference>
<feature type="coiled-coil region" evidence="1">
    <location>
        <begin position="734"/>
        <end position="824"/>
    </location>
</feature>
<accession>A0ABQ0M173</accession>
<dbReference type="PANTHER" id="PTHR43941:SF1">
    <property type="entry name" value="STRUCTURAL MAINTENANCE OF CHROMOSOMES PROTEIN 2"/>
    <property type="match status" value="1"/>
</dbReference>
<feature type="region of interest" description="Disordered" evidence="2">
    <location>
        <begin position="386"/>
        <end position="408"/>
    </location>
</feature>
<name>A0ABQ0M173_MYCCL</name>